<dbReference type="GO" id="GO:0003677">
    <property type="term" value="F:DNA binding"/>
    <property type="evidence" value="ECO:0007669"/>
    <property type="project" value="UniProtKB-KW"/>
</dbReference>
<dbReference type="InterPro" id="IPR028082">
    <property type="entry name" value="Peripla_BP_I"/>
</dbReference>
<evidence type="ECO:0000256" key="1">
    <source>
        <dbReference type="ARBA" id="ARBA00023015"/>
    </source>
</evidence>
<dbReference type="CDD" id="cd06267">
    <property type="entry name" value="PBP1_LacI_sugar_binding-like"/>
    <property type="match status" value="1"/>
</dbReference>
<dbReference type="SUPFAM" id="SSF47413">
    <property type="entry name" value="lambda repressor-like DNA-binding domains"/>
    <property type="match status" value="1"/>
</dbReference>
<dbReference type="Gene3D" id="1.10.260.40">
    <property type="entry name" value="lambda repressor-like DNA-binding domains"/>
    <property type="match status" value="1"/>
</dbReference>
<protein>
    <submittedName>
        <fullName evidence="5">LacI family DNA-binding transcriptional regulator</fullName>
    </submittedName>
</protein>
<evidence type="ECO:0000256" key="3">
    <source>
        <dbReference type="ARBA" id="ARBA00023163"/>
    </source>
</evidence>
<dbReference type="PROSITE" id="PS00356">
    <property type="entry name" value="HTH_LACI_1"/>
    <property type="match status" value="1"/>
</dbReference>
<comment type="caution">
    <text evidence="5">The sequence shown here is derived from an EMBL/GenBank/DDBJ whole genome shotgun (WGS) entry which is preliminary data.</text>
</comment>
<proteinExistence type="predicted"/>
<dbReference type="Gene3D" id="3.40.50.2300">
    <property type="match status" value="2"/>
</dbReference>
<gene>
    <name evidence="5" type="ORF">U1T56_10170</name>
</gene>
<dbReference type="PROSITE" id="PS50932">
    <property type="entry name" value="HTH_LACI_2"/>
    <property type="match status" value="1"/>
</dbReference>
<evidence type="ECO:0000256" key="2">
    <source>
        <dbReference type="ARBA" id="ARBA00023125"/>
    </source>
</evidence>
<reference evidence="5 6" key="1">
    <citation type="submission" date="2024-01" db="EMBL/GenBank/DDBJ databases">
        <title>Multi-omics insights into the function and evolution of sodium benzoate biodegradation pathways in Benzoatithermus flavus gen. nov., sp. nov. from hot spring.</title>
        <authorList>
            <person name="Hu C.-J."/>
            <person name="Li W.-J."/>
        </authorList>
    </citation>
    <scope>NUCLEOTIDE SEQUENCE [LARGE SCALE GENOMIC DNA]</scope>
    <source>
        <strain evidence="5 6">SYSU G07066</strain>
    </source>
</reference>
<dbReference type="Pfam" id="PF13377">
    <property type="entry name" value="Peripla_BP_3"/>
    <property type="match status" value="1"/>
</dbReference>
<accession>A0ABU8XQR4</accession>
<evidence type="ECO:0000259" key="4">
    <source>
        <dbReference type="PROSITE" id="PS50932"/>
    </source>
</evidence>
<dbReference type="RefSeq" id="WP_418159366.1">
    <property type="nucleotide sequence ID" value="NZ_JBBLZC010000008.1"/>
</dbReference>
<sequence>MAERPSLSRNGSKMLRRPTIRDVAQAAAVSPGTVSNVLTGRRNVDPAIRERVLGAVEALGYRPDVAASSLRSTERNVVGAVVPELTNPFFACLVDRLEREARAAGKRLLVGASNGDPLEEEREVAALAAWRPAGLIVVPCDGRFGARRLLEREGVPFVVVDRPLEEGEPVDTIAVDNAAAAAEAAHRLLALGHRRVLAIASSLALGNMRERLAGVEAEVAAVDGAELETLEAGFEPEEITTAVAARLAREPRPTAVFALNNVLTLGVLRASADIGLVVPDDFSLIGFDDYDWMEVFRPPLTAVRQPVPELAHMAWQRLAERIGPAAEDTVAGTPCHLRLPCHLIWRGSVAVPPEVRIGSSSSKSAAATTGSCSS</sequence>
<dbReference type="PANTHER" id="PTHR30146:SF109">
    <property type="entry name" value="HTH-TYPE TRANSCRIPTIONAL REGULATOR GALS"/>
    <property type="match status" value="1"/>
</dbReference>
<keyword evidence="3" id="KW-0804">Transcription</keyword>
<feature type="domain" description="HTH lacI-type" evidence="4">
    <location>
        <begin position="18"/>
        <end position="72"/>
    </location>
</feature>
<dbReference type="PANTHER" id="PTHR30146">
    <property type="entry name" value="LACI-RELATED TRANSCRIPTIONAL REPRESSOR"/>
    <property type="match status" value="1"/>
</dbReference>
<dbReference type="SMART" id="SM00354">
    <property type="entry name" value="HTH_LACI"/>
    <property type="match status" value="1"/>
</dbReference>
<dbReference type="Pfam" id="PF00356">
    <property type="entry name" value="LacI"/>
    <property type="match status" value="1"/>
</dbReference>
<name>A0ABU8XQR4_9PROT</name>
<dbReference type="SUPFAM" id="SSF53822">
    <property type="entry name" value="Periplasmic binding protein-like I"/>
    <property type="match status" value="1"/>
</dbReference>
<keyword evidence="1" id="KW-0805">Transcription regulation</keyword>
<evidence type="ECO:0000313" key="6">
    <source>
        <dbReference type="Proteomes" id="UP001375743"/>
    </source>
</evidence>
<dbReference type="Proteomes" id="UP001375743">
    <property type="component" value="Unassembled WGS sequence"/>
</dbReference>
<evidence type="ECO:0000313" key="5">
    <source>
        <dbReference type="EMBL" id="MEK0083518.1"/>
    </source>
</evidence>
<dbReference type="EMBL" id="JBBLZC010000008">
    <property type="protein sequence ID" value="MEK0083518.1"/>
    <property type="molecule type" value="Genomic_DNA"/>
</dbReference>
<dbReference type="InterPro" id="IPR000843">
    <property type="entry name" value="HTH_LacI"/>
</dbReference>
<keyword evidence="6" id="KW-1185">Reference proteome</keyword>
<keyword evidence="2 5" id="KW-0238">DNA-binding</keyword>
<dbReference type="InterPro" id="IPR010982">
    <property type="entry name" value="Lambda_DNA-bd_dom_sf"/>
</dbReference>
<organism evidence="5 6">
    <name type="scientific">Benzoatithermus flavus</name>
    <dbReference type="NCBI Taxonomy" id="3108223"/>
    <lineage>
        <taxon>Bacteria</taxon>
        <taxon>Pseudomonadati</taxon>
        <taxon>Pseudomonadota</taxon>
        <taxon>Alphaproteobacteria</taxon>
        <taxon>Geminicoccales</taxon>
        <taxon>Geminicoccaceae</taxon>
        <taxon>Benzoatithermus</taxon>
    </lineage>
</organism>
<dbReference type="CDD" id="cd01392">
    <property type="entry name" value="HTH_LacI"/>
    <property type="match status" value="1"/>
</dbReference>
<dbReference type="InterPro" id="IPR046335">
    <property type="entry name" value="LacI/GalR-like_sensor"/>
</dbReference>